<comment type="caution">
    <text evidence="1">The sequence shown here is derived from an EMBL/GenBank/DDBJ whole genome shotgun (WGS) entry which is preliminary data.</text>
</comment>
<dbReference type="EMBL" id="NMQU01000158">
    <property type="protein sequence ID" value="OXM43120.1"/>
    <property type="molecule type" value="Genomic_DNA"/>
</dbReference>
<dbReference type="Proteomes" id="UP000215563">
    <property type="component" value="Unassembled WGS sequence"/>
</dbReference>
<name>A0A229R8Y7_AMYAL</name>
<organism evidence="1 2">
    <name type="scientific">Amycolatopsis alba DSM 44262</name>
    <dbReference type="NCBI Taxonomy" id="1125972"/>
    <lineage>
        <taxon>Bacteria</taxon>
        <taxon>Bacillati</taxon>
        <taxon>Actinomycetota</taxon>
        <taxon>Actinomycetes</taxon>
        <taxon>Pseudonocardiales</taxon>
        <taxon>Pseudonocardiaceae</taxon>
        <taxon>Amycolatopsis</taxon>
    </lineage>
</organism>
<evidence type="ECO:0000313" key="2">
    <source>
        <dbReference type="Proteomes" id="UP000215563"/>
    </source>
</evidence>
<keyword evidence="2" id="KW-1185">Reference proteome</keyword>
<sequence length="147" mass="16509">MNQPHIVADHEDYVRAVIEELAERDVRVSDVHFDVAPDRRATMKVSPLETDDDESATNWGAAEWITLRWSPAEGWVWQVKYHGDVSPRAAIYFGMSAVPKPAAVAEWLHLGLAQPMVIPSREDDLPFTTPDLDEALRAYSITTEQPG</sequence>
<dbReference type="OrthoDB" id="9959628at2"/>
<proteinExistence type="predicted"/>
<dbReference type="RefSeq" id="WP_039794686.1">
    <property type="nucleotide sequence ID" value="NZ_NMQU01000158.1"/>
</dbReference>
<reference evidence="1 2" key="1">
    <citation type="submission" date="2017-07" db="EMBL/GenBank/DDBJ databases">
        <title>Amycolatopsis alba DSM 44262 Genome sequencing and assembly.</title>
        <authorList>
            <person name="Kaur N."/>
            <person name="Mayilraj S."/>
        </authorList>
    </citation>
    <scope>NUCLEOTIDE SEQUENCE [LARGE SCALE GENOMIC DNA]</scope>
    <source>
        <strain evidence="1 2">DSM 44262</strain>
    </source>
</reference>
<protein>
    <submittedName>
        <fullName evidence="1">Uncharacterized protein</fullName>
    </submittedName>
</protein>
<dbReference type="AlphaFoldDB" id="A0A229R8Y7"/>
<gene>
    <name evidence="1" type="ORF">CFP75_39660</name>
</gene>
<accession>A0A229R8Y7</accession>
<evidence type="ECO:0000313" key="1">
    <source>
        <dbReference type="EMBL" id="OXM43120.1"/>
    </source>
</evidence>